<evidence type="ECO:0000256" key="5">
    <source>
        <dbReference type="HAMAP-Rule" id="MF_01206"/>
    </source>
</evidence>
<dbReference type="Gene3D" id="3.90.420.10">
    <property type="entry name" value="Oxidoreductase, molybdopterin-binding domain"/>
    <property type="match status" value="1"/>
</dbReference>
<dbReference type="InterPro" id="IPR036374">
    <property type="entry name" value="OxRdtase_Mopterin-bd_sf"/>
</dbReference>
<proteinExistence type="inferred from homology"/>
<evidence type="ECO:0000256" key="4">
    <source>
        <dbReference type="ARBA" id="ARBA00023002"/>
    </source>
</evidence>
<comment type="similarity">
    <text evidence="5">Belongs to the MsrP family.</text>
</comment>
<feature type="binding site" evidence="5">
    <location>
        <position position="156"/>
    </location>
    <ligand>
        <name>Mo-molybdopterin</name>
        <dbReference type="ChEBI" id="CHEBI:71302"/>
    </ligand>
    <ligandPart>
        <name>Mo</name>
        <dbReference type="ChEBI" id="CHEBI:28685"/>
    </ligandPart>
</feature>
<evidence type="ECO:0000259" key="6">
    <source>
        <dbReference type="Pfam" id="PF00174"/>
    </source>
</evidence>
<name>A0A1Y0D4T6_9GAMM</name>
<comment type="cofactor">
    <cofactor evidence="5">
        <name>Mo-molybdopterin</name>
        <dbReference type="ChEBI" id="CHEBI:71302"/>
    </cofactor>
    <text evidence="5">Binds 1 Mo-molybdopterin (Mo-MPT) cofactor per subunit.</text>
</comment>
<dbReference type="AlphaFoldDB" id="A0A1Y0D4T6"/>
<evidence type="ECO:0000256" key="3">
    <source>
        <dbReference type="ARBA" id="ARBA00022729"/>
    </source>
</evidence>
<reference evidence="7 8" key="1">
    <citation type="journal article" date="2014" name="Int. J. Syst. Evol. Microbiol.">
        <title>Oceanisphaera profunda sp. nov., a marine bacterium isolated from deep-sea sediment, and emended description of the genus Oceanisphaera.</title>
        <authorList>
            <person name="Xu Z."/>
            <person name="Zhang X.Y."/>
            <person name="Su H.N."/>
            <person name="Yu Z.C."/>
            <person name="Liu C."/>
            <person name="Li H."/>
            <person name="Chen X.L."/>
            <person name="Song X.Y."/>
            <person name="Xie B.B."/>
            <person name="Qin Q.L."/>
            <person name="Zhou B.C."/>
            <person name="Shi M."/>
            <person name="Huang Y."/>
            <person name="Zhang Y.Z."/>
        </authorList>
    </citation>
    <scope>NUCLEOTIDE SEQUENCE [LARGE SCALE GENOMIC DNA]</scope>
    <source>
        <strain evidence="7 8">SM1222</strain>
    </source>
</reference>
<dbReference type="Proteomes" id="UP000243937">
    <property type="component" value="Chromosome"/>
</dbReference>
<evidence type="ECO:0000256" key="1">
    <source>
        <dbReference type="ARBA" id="ARBA00022505"/>
    </source>
</evidence>
<feature type="binding site" evidence="5">
    <location>
        <position position="248"/>
    </location>
    <ligand>
        <name>Mo-molybdopterin</name>
        <dbReference type="ChEBI" id="CHEBI:71302"/>
    </ligand>
</feature>
<comment type="subunit">
    <text evidence="5">Heterodimer of a catalytic subunit (MsrP) and a heme-binding subunit (MsrQ).</text>
</comment>
<feature type="domain" description="Oxidoreductase molybdopterin-binding" evidence="6">
    <location>
        <begin position="116"/>
        <end position="277"/>
    </location>
</feature>
<dbReference type="HAMAP" id="MF_01206">
    <property type="entry name" value="MsrP"/>
    <property type="match status" value="1"/>
</dbReference>
<dbReference type="EC" id="1.8.5.-" evidence="5"/>
<protein>
    <recommendedName>
        <fullName evidence="5">Protein-methionine-sulfoxide reductase catalytic subunit MsrP</fullName>
        <ecNumber evidence="5">1.8.5.-</ecNumber>
    </recommendedName>
</protein>
<feature type="binding site" evidence="5">
    <location>
        <position position="243"/>
    </location>
    <ligand>
        <name>Mo-molybdopterin</name>
        <dbReference type="ChEBI" id="CHEBI:71302"/>
    </ligand>
</feature>
<dbReference type="PANTHER" id="PTHR43032">
    <property type="entry name" value="PROTEIN-METHIONINE-SULFOXIDE REDUCTASE"/>
    <property type="match status" value="1"/>
</dbReference>
<dbReference type="InterPro" id="IPR022867">
    <property type="entry name" value="MsrP"/>
</dbReference>
<dbReference type="GO" id="GO:0030091">
    <property type="term" value="P:protein repair"/>
    <property type="evidence" value="ECO:0007669"/>
    <property type="project" value="UniProtKB-UniRule"/>
</dbReference>
<accession>A0A1Y0D4T6</accession>
<feature type="binding site" evidence="5">
    <location>
        <position position="191"/>
    </location>
    <ligand>
        <name>Mo-molybdopterin</name>
        <dbReference type="ChEBI" id="CHEBI:71302"/>
    </ligand>
</feature>
<dbReference type="KEGG" id="opf:CBP31_06035"/>
<dbReference type="InterPro" id="IPR006311">
    <property type="entry name" value="TAT_signal"/>
</dbReference>
<dbReference type="OrthoDB" id="9795587at2"/>
<evidence type="ECO:0000313" key="7">
    <source>
        <dbReference type="EMBL" id="ART82237.1"/>
    </source>
</evidence>
<keyword evidence="3 5" id="KW-0732">Signal</keyword>
<dbReference type="SUPFAM" id="SSF56524">
    <property type="entry name" value="Oxidoreductase molybdopterin-binding domain"/>
    <property type="match status" value="1"/>
</dbReference>
<keyword evidence="1 5" id="KW-0500">Molybdenum</keyword>
<keyword evidence="2 5" id="KW-0479">Metal-binding</keyword>
<feature type="binding site" evidence="5">
    <location>
        <position position="98"/>
    </location>
    <ligand>
        <name>Mo-molybdopterin</name>
        <dbReference type="ChEBI" id="CHEBI:71302"/>
    </ligand>
</feature>
<dbReference type="GO" id="GO:0043546">
    <property type="term" value="F:molybdopterin cofactor binding"/>
    <property type="evidence" value="ECO:0007669"/>
    <property type="project" value="UniProtKB-UniRule"/>
</dbReference>
<sequence length="344" mass="38491">MLIYNKKKSHLSENQVTPESVYLQRRQILQGLGLGLGAAALSAPASAGLFDALLGSKETKEQGAKEVIASTEPLTFSQPKAYQLDIAPTAEGVATTYNNFYEFGADKSDPARYAQQFKTKPWTITISGEVEHPQTIDVWAWLEKQQLEERIYRHRCVEAWSMVIPWLGVPLSSIIKAAKPTSKAKYVAFETLYDPKQMRGQSSRFVGGGIEYPYVEGLRLDEAMHPLALLAVGMYGKTLPPQNGAPVRLVLPWKYGFKGIKSIVNIHLTDKQPPTTWNKLASYEYGFYANVNPKVDHPRWSQATERVIAEGGLFGSGRQPTLMFNGYEDEVASLYQGMDLRKFY</sequence>
<dbReference type="EMBL" id="CP021377">
    <property type="protein sequence ID" value="ART82237.1"/>
    <property type="molecule type" value="Genomic_DNA"/>
</dbReference>
<feature type="binding site" evidence="5">
    <location>
        <begin position="101"/>
        <end position="102"/>
    </location>
    <ligand>
        <name>Mo-molybdopterin</name>
        <dbReference type="ChEBI" id="CHEBI:71302"/>
    </ligand>
</feature>
<evidence type="ECO:0000256" key="2">
    <source>
        <dbReference type="ARBA" id="ARBA00022723"/>
    </source>
</evidence>
<evidence type="ECO:0000313" key="8">
    <source>
        <dbReference type="Proteomes" id="UP000243937"/>
    </source>
</evidence>
<dbReference type="Pfam" id="PF00174">
    <property type="entry name" value="Oxidored_molyb"/>
    <property type="match status" value="1"/>
</dbReference>
<keyword evidence="8" id="KW-1185">Reference proteome</keyword>
<keyword evidence="4 5" id="KW-0560">Oxidoreductase</keyword>
<dbReference type="NCBIfam" id="NF003767">
    <property type="entry name" value="PRK05363.1"/>
    <property type="match status" value="1"/>
</dbReference>
<feature type="binding site" evidence="5">
    <location>
        <begin position="259"/>
        <end position="261"/>
    </location>
    <ligand>
        <name>Mo-molybdopterin</name>
        <dbReference type="ChEBI" id="CHEBI:71302"/>
    </ligand>
</feature>
<dbReference type="RefSeq" id="WP_087035448.1">
    <property type="nucleotide sequence ID" value="NZ_CP021377.1"/>
</dbReference>
<dbReference type="PANTHER" id="PTHR43032:SF3">
    <property type="entry name" value="PROTEIN-METHIONINE-SULFOXIDE REDUCTASE CATALYTIC SUBUNIT MSRP"/>
    <property type="match status" value="1"/>
</dbReference>
<comment type="PTM">
    <text evidence="5">Predicted to be exported by the Tat system. The position of the signal peptide cleavage has not been experimentally proven.</text>
</comment>
<dbReference type="PROSITE" id="PS51318">
    <property type="entry name" value="TAT"/>
    <property type="match status" value="1"/>
</dbReference>
<gene>
    <name evidence="5" type="primary">msrP</name>
    <name evidence="7" type="ORF">CBP31_06035</name>
</gene>
<dbReference type="GO" id="GO:0046872">
    <property type="term" value="F:metal ion binding"/>
    <property type="evidence" value="ECO:0007669"/>
    <property type="project" value="UniProtKB-KW"/>
</dbReference>
<dbReference type="InterPro" id="IPR000572">
    <property type="entry name" value="OxRdtase_Mopterin-bd_dom"/>
</dbReference>
<comment type="catalytic activity">
    <reaction evidence="5">
        <text>L-methionyl-[protein] + a quinone + H2O = L-methionyl-(R)-S-oxide-[protein] + a quinol</text>
        <dbReference type="Rhea" id="RHEA:51296"/>
        <dbReference type="Rhea" id="RHEA-COMP:12313"/>
        <dbReference type="Rhea" id="RHEA-COMP:12314"/>
        <dbReference type="ChEBI" id="CHEBI:15377"/>
        <dbReference type="ChEBI" id="CHEBI:16044"/>
        <dbReference type="ChEBI" id="CHEBI:24646"/>
        <dbReference type="ChEBI" id="CHEBI:45764"/>
        <dbReference type="ChEBI" id="CHEBI:132124"/>
    </reaction>
</comment>
<dbReference type="GO" id="GO:0016672">
    <property type="term" value="F:oxidoreductase activity, acting on a sulfur group of donors, quinone or similar compound as acceptor"/>
    <property type="evidence" value="ECO:0007669"/>
    <property type="project" value="UniProtKB-UniRule"/>
</dbReference>
<comment type="function">
    <text evidence="5">Part of the MsrPQ system that repairs oxidized periplasmic proteins containing methionine sulfoxide residues (Met-O), using respiratory chain electrons. Thus protects these proteins from oxidative-stress damage caused by reactive species of oxygen and chlorine generated by the host defense mechanisms. MsrPQ is essential for the maintenance of envelope integrity under bleach stress, rescuing a wide series of structurally unrelated periplasmic proteins from methionine oxidation. The catalytic subunit MsrP is non-stereospecific, being able to reduce both (R-) and (S-) diastereoisomers of methionine sulfoxide.</text>
</comment>
<comment type="catalytic activity">
    <reaction evidence="5">
        <text>L-methionyl-[protein] + a quinone + H2O = L-methionyl-(S)-S-oxide-[protein] + a quinol</text>
        <dbReference type="Rhea" id="RHEA:51292"/>
        <dbReference type="Rhea" id="RHEA-COMP:12313"/>
        <dbReference type="Rhea" id="RHEA-COMP:12315"/>
        <dbReference type="ChEBI" id="CHEBI:15377"/>
        <dbReference type="ChEBI" id="CHEBI:16044"/>
        <dbReference type="ChEBI" id="CHEBI:24646"/>
        <dbReference type="ChEBI" id="CHEBI:44120"/>
        <dbReference type="ChEBI" id="CHEBI:132124"/>
    </reaction>
</comment>
<organism evidence="7 8">
    <name type="scientific">Oceanisphaera profunda</name>
    <dbReference type="NCBI Taxonomy" id="1416627"/>
    <lineage>
        <taxon>Bacteria</taxon>
        <taxon>Pseudomonadati</taxon>
        <taxon>Pseudomonadota</taxon>
        <taxon>Gammaproteobacteria</taxon>
        <taxon>Aeromonadales</taxon>
        <taxon>Aeromonadaceae</taxon>
        <taxon>Oceanisphaera</taxon>
    </lineage>
</organism>